<dbReference type="Pfam" id="PF25563">
    <property type="entry name" value="TPR_SYVN1_N"/>
    <property type="match status" value="1"/>
</dbReference>
<feature type="transmembrane region" description="Helical" evidence="12">
    <location>
        <begin position="223"/>
        <end position="245"/>
    </location>
</feature>
<feature type="transmembrane region" description="Helical" evidence="12">
    <location>
        <begin position="147"/>
        <end position="167"/>
    </location>
</feature>
<comment type="subcellular location">
    <subcellularLocation>
        <location evidence="1">Membrane</location>
        <topology evidence="1">Multi-pass membrane protein</topology>
    </subcellularLocation>
</comment>
<keyword evidence="6 10" id="KW-0863">Zinc-finger</keyword>
<organism evidence="15 16">
    <name type="scientific">Ciona intestinalis</name>
    <name type="common">Transparent sea squirt</name>
    <name type="synonym">Ascidia intestinalis</name>
    <dbReference type="NCBI Taxonomy" id="7719"/>
    <lineage>
        <taxon>Eukaryota</taxon>
        <taxon>Metazoa</taxon>
        <taxon>Chordata</taxon>
        <taxon>Tunicata</taxon>
        <taxon>Ascidiacea</taxon>
        <taxon>Phlebobranchia</taxon>
        <taxon>Cionidae</taxon>
        <taxon>Ciona</taxon>
    </lineage>
</organism>
<evidence type="ECO:0000256" key="8">
    <source>
        <dbReference type="ARBA" id="ARBA00022989"/>
    </source>
</evidence>
<reference evidence="15" key="3">
    <citation type="submission" date="2025-09" db="UniProtKB">
        <authorList>
            <consortium name="Ensembl"/>
        </authorList>
    </citation>
    <scope>IDENTIFICATION</scope>
</reference>
<evidence type="ECO:0008006" key="17">
    <source>
        <dbReference type="Google" id="ProtNLM"/>
    </source>
</evidence>
<dbReference type="CDD" id="cd16455">
    <property type="entry name" value="RING-H2_AMFR"/>
    <property type="match status" value="1"/>
</dbReference>
<evidence type="ECO:0000256" key="7">
    <source>
        <dbReference type="ARBA" id="ARBA00022833"/>
    </source>
</evidence>
<dbReference type="GO" id="GO:0000151">
    <property type="term" value="C:ubiquitin ligase complex"/>
    <property type="evidence" value="ECO:0000318"/>
    <property type="project" value="GO_Central"/>
</dbReference>
<reference evidence="16" key="1">
    <citation type="journal article" date="2002" name="Science">
        <title>The draft genome of Ciona intestinalis: insights into chordate and vertebrate origins.</title>
        <authorList>
            <person name="Dehal P."/>
            <person name="Satou Y."/>
            <person name="Campbell R.K."/>
            <person name="Chapman J."/>
            <person name="Degnan B."/>
            <person name="De Tomaso A."/>
            <person name="Davidson B."/>
            <person name="Di Gregorio A."/>
            <person name="Gelpke M."/>
            <person name="Goodstein D.M."/>
            <person name="Harafuji N."/>
            <person name="Hastings K.E."/>
            <person name="Ho I."/>
            <person name="Hotta K."/>
            <person name="Huang W."/>
            <person name="Kawashima T."/>
            <person name="Lemaire P."/>
            <person name="Martinez D."/>
            <person name="Meinertzhagen I.A."/>
            <person name="Necula S."/>
            <person name="Nonaka M."/>
            <person name="Putnam N."/>
            <person name="Rash S."/>
            <person name="Saiga H."/>
            <person name="Satake M."/>
            <person name="Terry A."/>
            <person name="Yamada L."/>
            <person name="Wang H.G."/>
            <person name="Awazu S."/>
            <person name="Azumi K."/>
            <person name="Boore J."/>
            <person name="Branno M."/>
            <person name="Chin-Bow S."/>
            <person name="DeSantis R."/>
            <person name="Doyle S."/>
            <person name="Francino P."/>
            <person name="Keys D.N."/>
            <person name="Haga S."/>
            <person name="Hayashi H."/>
            <person name="Hino K."/>
            <person name="Imai K.S."/>
            <person name="Inaba K."/>
            <person name="Kano S."/>
            <person name="Kobayashi K."/>
            <person name="Kobayashi M."/>
            <person name="Lee B.I."/>
            <person name="Makabe K.W."/>
            <person name="Manohar C."/>
            <person name="Matassi G."/>
            <person name="Medina M."/>
            <person name="Mochizuki Y."/>
            <person name="Mount S."/>
            <person name="Morishita T."/>
            <person name="Miura S."/>
            <person name="Nakayama A."/>
            <person name="Nishizaka S."/>
            <person name="Nomoto H."/>
            <person name="Ohta F."/>
            <person name="Oishi K."/>
            <person name="Rigoutsos I."/>
            <person name="Sano M."/>
            <person name="Sasaki A."/>
            <person name="Sasakura Y."/>
            <person name="Shoguchi E."/>
            <person name="Shin-i T."/>
            <person name="Spagnuolo A."/>
            <person name="Stainier D."/>
            <person name="Suzuki M.M."/>
            <person name="Tassy O."/>
            <person name="Takatori N."/>
            <person name="Tokuoka M."/>
            <person name="Yagi K."/>
            <person name="Yoshizaki F."/>
            <person name="Wada S."/>
            <person name="Zhang C."/>
            <person name="Hyatt P.D."/>
            <person name="Larimer F."/>
            <person name="Detter C."/>
            <person name="Doggett N."/>
            <person name="Glavina T."/>
            <person name="Hawkins T."/>
            <person name="Richardson P."/>
            <person name="Lucas S."/>
            <person name="Kohara Y."/>
            <person name="Levine M."/>
            <person name="Satoh N."/>
            <person name="Rokhsar D.S."/>
        </authorList>
    </citation>
    <scope>NUCLEOTIDE SEQUENCE [LARGE SCALE GENOMIC DNA]</scope>
</reference>
<dbReference type="InterPro" id="IPR013083">
    <property type="entry name" value="Znf_RING/FYVE/PHD"/>
</dbReference>
<keyword evidence="8 12" id="KW-1133">Transmembrane helix</keyword>
<dbReference type="Gene3D" id="1.10.8.10">
    <property type="entry name" value="DNA helicase RuvA subunit, C-terminal domain"/>
    <property type="match status" value="1"/>
</dbReference>
<feature type="transmembrane region" description="Helical" evidence="12">
    <location>
        <begin position="188"/>
        <end position="211"/>
    </location>
</feature>
<evidence type="ECO:0000256" key="4">
    <source>
        <dbReference type="ARBA" id="ARBA00022692"/>
    </source>
</evidence>
<dbReference type="FunFam" id="3.30.40.10:FF:000149">
    <property type="entry name" value="E3 ubiquitin-protein ligase AMFR"/>
    <property type="match status" value="1"/>
</dbReference>
<dbReference type="PANTHER" id="PTHR15067:SF5">
    <property type="entry name" value="E3 UBIQUITIN-PROTEIN LIGASE AMFR"/>
    <property type="match status" value="1"/>
</dbReference>
<evidence type="ECO:0000256" key="6">
    <source>
        <dbReference type="ARBA" id="ARBA00022771"/>
    </source>
</evidence>
<dbReference type="FunCoup" id="F6VAW2">
    <property type="interactions" value="136"/>
</dbReference>
<protein>
    <recommendedName>
        <fullName evidence="17">Zinc finger protein</fullName>
    </recommendedName>
</protein>
<evidence type="ECO:0000256" key="11">
    <source>
        <dbReference type="SAM" id="MobiDB-lite"/>
    </source>
</evidence>
<feature type="domain" description="CUE" evidence="14">
    <location>
        <begin position="462"/>
        <end position="504"/>
    </location>
</feature>
<evidence type="ECO:0000313" key="15">
    <source>
        <dbReference type="Ensembl" id="ENSCINP00000010583.3"/>
    </source>
</evidence>
<dbReference type="InterPro" id="IPR057992">
    <property type="entry name" value="TPR_SYVN1_N"/>
</dbReference>
<dbReference type="Pfam" id="PF02845">
    <property type="entry name" value="CUE"/>
    <property type="match status" value="1"/>
</dbReference>
<evidence type="ECO:0000256" key="2">
    <source>
        <dbReference type="ARBA" id="ARBA00004906"/>
    </source>
</evidence>
<dbReference type="GO" id="GO:0008270">
    <property type="term" value="F:zinc ion binding"/>
    <property type="evidence" value="ECO:0007669"/>
    <property type="project" value="UniProtKB-KW"/>
</dbReference>
<dbReference type="STRING" id="7719.ENSCINP00000010583"/>
<feature type="domain" description="RING-type" evidence="13">
    <location>
        <begin position="351"/>
        <end position="389"/>
    </location>
</feature>
<dbReference type="SMART" id="SM00184">
    <property type="entry name" value="RING"/>
    <property type="match status" value="1"/>
</dbReference>
<evidence type="ECO:0000256" key="1">
    <source>
        <dbReference type="ARBA" id="ARBA00004141"/>
    </source>
</evidence>
<sequence length="603" mass="68660">MPAIIIFRRFPMPSISVYSTASFILLSLSILWAHTTILEACNLPTDKDVNVWTYPTQDPNASQPPTSSVTLSVNVFTLMLDEPVCLVLAVNATYCLLAIIVQIIQKLVFGKLRAIERQHMRDKFWNFVFYKFIFIFGVMNVQSLNEVIVWISWFTAIAFLLLLTKLCKDRFEFLSFSPNTPMYYHWKVLGLMGFIISCCLLLTVSCVTKSFMFQASSPSYSDIHSITFMLAECLIITVKSLHVIIRYCIHLYDIQHDELWERKATLVYHVDLSMELLSLSINFVHHLHMLFSGNIWLSMASLVICMQLRYIFSEIQKRLLRHKNYRRVVANMEAQFPEATKEEIEAQEDQCAICWEQMETARKLPCGHFFHSPCLRSWLEQDTTCPTCSIALSFSHENKPKNSHPAPNPAAGARNQAPGVVQHRNHFWHFDGSRFATWLPSFSVEVMRTTGLPANQQPSNSQLDTMVREVQDIFPQIPAQVIRNDLQLTGSVETTTDHILEGQVTIPTNPRLPTAPPVATPDDEHSTFQIQTPPSETGNRRFATQDAASTSASSAPPSSPTVVGGRFSKAPQEREQVLQTRRDELIRQARLKYLSNKKVDKPA</sequence>
<dbReference type="GO" id="GO:0070936">
    <property type="term" value="P:protein K48-linked ubiquitination"/>
    <property type="evidence" value="ECO:0000318"/>
    <property type="project" value="GO_Central"/>
</dbReference>
<keyword evidence="4 12" id="KW-0812">Transmembrane</keyword>
<evidence type="ECO:0000259" key="14">
    <source>
        <dbReference type="PROSITE" id="PS51140"/>
    </source>
</evidence>
<dbReference type="SMART" id="SM00546">
    <property type="entry name" value="CUE"/>
    <property type="match status" value="1"/>
</dbReference>
<feature type="transmembrane region" description="Helical" evidence="12">
    <location>
        <begin position="86"/>
        <end position="104"/>
    </location>
</feature>
<dbReference type="CDD" id="cd14376">
    <property type="entry name" value="CUE_AUP1_AMFR_like"/>
    <property type="match status" value="1"/>
</dbReference>
<dbReference type="HOGENOM" id="CLU_015061_0_1_1"/>
<dbReference type="GO" id="GO:0016020">
    <property type="term" value="C:membrane"/>
    <property type="evidence" value="ECO:0007669"/>
    <property type="project" value="UniProtKB-SubCell"/>
</dbReference>
<feature type="region of interest" description="Disordered" evidence="11">
    <location>
        <begin position="505"/>
        <end position="577"/>
    </location>
</feature>
<evidence type="ECO:0000256" key="3">
    <source>
        <dbReference type="ARBA" id="ARBA00022679"/>
    </source>
</evidence>
<dbReference type="OMA" id="EWKINAT"/>
<evidence type="ECO:0000256" key="5">
    <source>
        <dbReference type="ARBA" id="ARBA00022723"/>
    </source>
</evidence>
<feature type="transmembrane region" description="Helical" evidence="12">
    <location>
        <begin position="293"/>
        <end position="312"/>
    </location>
</feature>
<dbReference type="GO" id="GO:0006511">
    <property type="term" value="P:ubiquitin-dependent protein catabolic process"/>
    <property type="evidence" value="ECO:0000318"/>
    <property type="project" value="GO_Central"/>
</dbReference>
<dbReference type="SUPFAM" id="SSF57850">
    <property type="entry name" value="RING/U-box"/>
    <property type="match status" value="1"/>
</dbReference>
<evidence type="ECO:0000313" key="16">
    <source>
        <dbReference type="Proteomes" id="UP000008144"/>
    </source>
</evidence>
<dbReference type="InterPro" id="IPR001841">
    <property type="entry name" value="Znf_RING"/>
</dbReference>
<reference evidence="15" key="2">
    <citation type="submission" date="2025-08" db="UniProtKB">
        <authorList>
            <consortium name="Ensembl"/>
        </authorList>
    </citation>
    <scope>IDENTIFICATION</scope>
</reference>
<keyword evidence="9 12" id="KW-0472">Membrane</keyword>
<keyword evidence="5" id="KW-0479">Metal-binding</keyword>
<dbReference type="PROSITE" id="PS50089">
    <property type="entry name" value="ZF_RING_2"/>
    <property type="match status" value="1"/>
</dbReference>
<dbReference type="Pfam" id="PF13639">
    <property type="entry name" value="zf-RING_2"/>
    <property type="match status" value="1"/>
</dbReference>
<feature type="compositionally biased region" description="Low complexity" evidence="11">
    <location>
        <begin position="547"/>
        <end position="556"/>
    </location>
</feature>
<dbReference type="InParanoid" id="F6VAW2"/>
<name>F6VAW2_CIOIN</name>
<dbReference type="GeneTree" id="ENSGT00940000156482"/>
<keyword evidence="3" id="KW-0808">Transferase</keyword>
<evidence type="ECO:0000256" key="9">
    <source>
        <dbReference type="ARBA" id="ARBA00023136"/>
    </source>
</evidence>
<dbReference type="Proteomes" id="UP000008144">
    <property type="component" value="Unassembled WGS sequence"/>
</dbReference>
<dbReference type="GO" id="GO:0005783">
    <property type="term" value="C:endoplasmic reticulum"/>
    <property type="evidence" value="ECO:0000318"/>
    <property type="project" value="GO_Central"/>
</dbReference>
<proteinExistence type="predicted"/>
<keyword evidence="16" id="KW-1185">Reference proteome</keyword>
<dbReference type="AlphaFoldDB" id="F6VAW2"/>
<dbReference type="Gene3D" id="3.30.40.10">
    <property type="entry name" value="Zinc/RING finger domain, C3HC4 (zinc finger)"/>
    <property type="match status" value="1"/>
</dbReference>
<accession>F6VAW2</accession>
<dbReference type="InterPro" id="IPR003892">
    <property type="entry name" value="CUE"/>
</dbReference>
<evidence type="ECO:0000256" key="10">
    <source>
        <dbReference type="PROSITE-ProRule" id="PRU00175"/>
    </source>
</evidence>
<evidence type="ECO:0000259" key="13">
    <source>
        <dbReference type="PROSITE" id="PS50089"/>
    </source>
</evidence>
<keyword evidence="7" id="KW-0862">Zinc</keyword>
<dbReference type="GO" id="GO:0030968">
    <property type="term" value="P:endoplasmic reticulum unfolded protein response"/>
    <property type="evidence" value="ECO:0000318"/>
    <property type="project" value="GO_Central"/>
</dbReference>
<feature type="transmembrane region" description="Helical" evidence="12">
    <location>
        <begin position="124"/>
        <end position="141"/>
    </location>
</feature>
<evidence type="ECO:0000256" key="12">
    <source>
        <dbReference type="SAM" id="Phobius"/>
    </source>
</evidence>
<feature type="compositionally biased region" description="Polar residues" evidence="11">
    <location>
        <begin position="527"/>
        <end position="537"/>
    </location>
</feature>
<dbReference type="PROSITE" id="PS51140">
    <property type="entry name" value="CUE"/>
    <property type="match status" value="1"/>
</dbReference>
<dbReference type="GO" id="GO:0061630">
    <property type="term" value="F:ubiquitin protein ligase activity"/>
    <property type="evidence" value="ECO:0000318"/>
    <property type="project" value="GO_Central"/>
</dbReference>
<comment type="pathway">
    <text evidence="2">Protein modification; protein ubiquitination.</text>
</comment>
<dbReference type="PANTHER" id="PTHR15067">
    <property type="entry name" value="E3 UBIQUITIN-PROTEIN LIGASE RNF8"/>
    <property type="match status" value="1"/>
</dbReference>
<dbReference type="Ensembl" id="ENSCINT00000010583.3">
    <property type="protein sequence ID" value="ENSCINP00000010583.3"/>
    <property type="gene ID" value="ENSCING00000005141.3"/>
</dbReference>
<dbReference type="GO" id="GO:0043130">
    <property type="term" value="F:ubiquitin binding"/>
    <property type="evidence" value="ECO:0007669"/>
    <property type="project" value="InterPro"/>
</dbReference>
<dbReference type="GO" id="GO:0005829">
    <property type="term" value="C:cytosol"/>
    <property type="evidence" value="ECO:0000318"/>
    <property type="project" value="GO_Central"/>
</dbReference>